<keyword evidence="7" id="KW-0249">Electron transport</keyword>
<feature type="transmembrane region" description="Helical" evidence="12">
    <location>
        <begin position="133"/>
        <end position="158"/>
    </location>
</feature>
<sequence length="239" mass="26668">MKEESPPIKRESSQLSSAVPSPTEKIRKVERSTFLSMVHIVAVGLPLLVIWFAQPGTSLFSWHPTLMALSFGFLMFEAILMFSPQSSLILSSPRATKIKFHWILQTAAVIFALGGFAAIYINKNMHNKPHFQSWHGLFGFCTVILICLQSLQGVGVLYPKWPLARNLKPRQLKQLHAVCGSLVFLVACVTLGLGFYSNWFTKNVHVYVQFCSVLSCMAFAGIVIGQVYTEYGLKRPLGT</sequence>
<dbReference type="Pfam" id="PF03188">
    <property type="entry name" value="Cytochrom_B561"/>
    <property type="match status" value="1"/>
</dbReference>
<dbReference type="Gene3D" id="1.20.120.1770">
    <property type="match status" value="1"/>
</dbReference>
<name>A0ABN8SH65_9CNID</name>
<comment type="subcellular location">
    <subcellularLocation>
        <location evidence="2">Membrane</location>
        <topology evidence="2">Multi-pass membrane protein</topology>
    </subcellularLocation>
</comment>
<dbReference type="PANTHER" id="PTHR15422:SF45">
    <property type="entry name" value="CYTOCHROME B561 DOMAIN-CONTAINING PROTEIN"/>
    <property type="match status" value="1"/>
</dbReference>
<evidence type="ECO:0000256" key="2">
    <source>
        <dbReference type="ARBA" id="ARBA00004141"/>
    </source>
</evidence>
<evidence type="ECO:0000256" key="1">
    <source>
        <dbReference type="ARBA" id="ARBA00001970"/>
    </source>
</evidence>
<evidence type="ECO:0000256" key="11">
    <source>
        <dbReference type="ARBA" id="ARBA00024225"/>
    </source>
</evidence>
<keyword evidence="6" id="KW-0479">Metal-binding</keyword>
<dbReference type="PANTHER" id="PTHR15422">
    <property type="entry name" value="OS05G0565100 PROTEIN"/>
    <property type="match status" value="1"/>
</dbReference>
<evidence type="ECO:0000256" key="9">
    <source>
        <dbReference type="ARBA" id="ARBA00023004"/>
    </source>
</evidence>
<evidence type="ECO:0000259" key="13">
    <source>
        <dbReference type="PROSITE" id="PS50939"/>
    </source>
</evidence>
<keyword evidence="9" id="KW-0408">Iron</keyword>
<feature type="transmembrane region" description="Helical" evidence="12">
    <location>
        <begin position="178"/>
        <end position="200"/>
    </location>
</feature>
<comment type="cofactor">
    <cofactor evidence="1">
        <name>heme b</name>
        <dbReference type="ChEBI" id="CHEBI:60344"/>
    </cofactor>
</comment>
<comment type="caution">
    <text evidence="14">The sequence shown here is derived from an EMBL/GenBank/DDBJ whole genome shotgun (WGS) entry which is preliminary data.</text>
</comment>
<keyword evidence="5 12" id="KW-0812">Transmembrane</keyword>
<accession>A0ABN8SH65</accession>
<evidence type="ECO:0000256" key="12">
    <source>
        <dbReference type="SAM" id="Phobius"/>
    </source>
</evidence>
<keyword evidence="8 12" id="KW-1133">Transmembrane helix</keyword>
<dbReference type="PROSITE" id="PS50939">
    <property type="entry name" value="CYTOCHROME_B561"/>
    <property type="match status" value="1"/>
</dbReference>
<evidence type="ECO:0000256" key="10">
    <source>
        <dbReference type="ARBA" id="ARBA00023136"/>
    </source>
</evidence>
<evidence type="ECO:0000256" key="3">
    <source>
        <dbReference type="ARBA" id="ARBA00022448"/>
    </source>
</evidence>
<evidence type="ECO:0000256" key="4">
    <source>
        <dbReference type="ARBA" id="ARBA00022617"/>
    </source>
</evidence>
<keyword evidence="15" id="KW-1185">Reference proteome</keyword>
<feature type="transmembrane region" description="Helical" evidence="12">
    <location>
        <begin position="59"/>
        <end position="82"/>
    </location>
</feature>
<feature type="transmembrane region" description="Helical" evidence="12">
    <location>
        <begin position="206"/>
        <end position="228"/>
    </location>
</feature>
<reference evidence="14 15" key="1">
    <citation type="submission" date="2022-05" db="EMBL/GenBank/DDBJ databases">
        <authorList>
            <consortium name="Genoscope - CEA"/>
            <person name="William W."/>
        </authorList>
    </citation>
    <scope>NUCLEOTIDE SEQUENCE [LARGE SCALE GENOMIC DNA]</scope>
</reference>
<feature type="transmembrane region" description="Helical" evidence="12">
    <location>
        <begin position="102"/>
        <end position="121"/>
    </location>
</feature>
<evidence type="ECO:0000256" key="6">
    <source>
        <dbReference type="ARBA" id="ARBA00022723"/>
    </source>
</evidence>
<gene>
    <name evidence="14" type="ORF">PEVE_00021176</name>
</gene>
<dbReference type="EMBL" id="CALNXI010002834">
    <property type="protein sequence ID" value="CAH3191013.1"/>
    <property type="molecule type" value="Genomic_DNA"/>
</dbReference>
<dbReference type="CDD" id="cd08761">
    <property type="entry name" value="Cyt_b561_CYB561D2_like"/>
    <property type="match status" value="1"/>
</dbReference>
<feature type="domain" description="Cytochrome b561" evidence="13">
    <location>
        <begin position="26"/>
        <end position="233"/>
    </location>
</feature>
<keyword evidence="4" id="KW-0349">Heme</keyword>
<evidence type="ECO:0000256" key="7">
    <source>
        <dbReference type="ARBA" id="ARBA00022982"/>
    </source>
</evidence>
<evidence type="ECO:0000256" key="5">
    <source>
        <dbReference type="ARBA" id="ARBA00022692"/>
    </source>
</evidence>
<dbReference type="Proteomes" id="UP001159427">
    <property type="component" value="Unassembled WGS sequence"/>
</dbReference>
<dbReference type="EC" id="7.2.1.3" evidence="11"/>
<organism evidence="14 15">
    <name type="scientific">Porites evermanni</name>
    <dbReference type="NCBI Taxonomy" id="104178"/>
    <lineage>
        <taxon>Eukaryota</taxon>
        <taxon>Metazoa</taxon>
        <taxon>Cnidaria</taxon>
        <taxon>Anthozoa</taxon>
        <taxon>Hexacorallia</taxon>
        <taxon>Scleractinia</taxon>
        <taxon>Fungiina</taxon>
        <taxon>Poritidae</taxon>
        <taxon>Porites</taxon>
    </lineage>
</organism>
<feature type="transmembrane region" description="Helical" evidence="12">
    <location>
        <begin position="34"/>
        <end position="53"/>
    </location>
</feature>
<proteinExistence type="predicted"/>
<evidence type="ECO:0000313" key="15">
    <source>
        <dbReference type="Proteomes" id="UP001159427"/>
    </source>
</evidence>
<keyword evidence="3" id="KW-0813">Transport</keyword>
<evidence type="ECO:0000313" key="14">
    <source>
        <dbReference type="EMBL" id="CAH3191013.1"/>
    </source>
</evidence>
<evidence type="ECO:0000256" key="8">
    <source>
        <dbReference type="ARBA" id="ARBA00022989"/>
    </source>
</evidence>
<dbReference type="SMART" id="SM00665">
    <property type="entry name" value="B561"/>
    <property type="match status" value="1"/>
</dbReference>
<dbReference type="InterPro" id="IPR006593">
    <property type="entry name" value="Cyt_b561/ferric_Rdtase_TM"/>
</dbReference>
<dbReference type="InterPro" id="IPR045150">
    <property type="entry name" value="CYB561D1/2"/>
</dbReference>
<protein>
    <recommendedName>
        <fullName evidence="11">ascorbate ferrireductase (transmembrane)</fullName>
        <ecNumber evidence="11">7.2.1.3</ecNumber>
    </recommendedName>
</protein>
<keyword evidence="10 12" id="KW-0472">Membrane</keyword>